<dbReference type="InterPro" id="IPR014944">
    <property type="entry name" value="Toxin_SymE-like"/>
</dbReference>
<dbReference type="EMBL" id="JAXAFO010000047">
    <property type="protein sequence ID" value="MDX6851299.1"/>
    <property type="molecule type" value="Genomic_DNA"/>
</dbReference>
<evidence type="ECO:0000313" key="3">
    <source>
        <dbReference type="Proteomes" id="UP001273505"/>
    </source>
</evidence>
<protein>
    <submittedName>
        <fullName evidence="2">SymE family type I addiction module toxin</fullName>
    </submittedName>
</protein>
<proteinExistence type="predicted"/>
<comment type="caution">
    <text evidence="2">The sequence shown here is derived from an EMBL/GenBank/DDBJ whole genome shotgun (WGS) entry which is preliminary data.</text>
</comment>
<dbReference type="RefSeq" id="WP_302721135.1">
    <property type="nucleotide sequence ID" value="NZ_JAULRU010000256.1"/>
</dbReference>
<feature type="domain" description="Toxin SymE-like" evidence="1">
    <location>
        <begin position="12"/>
        <end position="36"/>
    </location>
</feature>
<organism evidence="2 3">
    <name type="scientific">Gilvimarinus gilvus</name>
    <dbReference type="NCBI Taxonomy" id="3058038"/>
    <lineage>
        <taxon>Bacteria</taxon>
        <taxon>Pseudomonadati</taxon>
        <taxon>Pseudomonadota</taxon>
        <taxon>Gammaproteobacteria</taxon>
        <taxon>Cellvibrionales</taxon>
        <taxon>Cellvibrionaceae</taxon>
        <taxon>Gilvimarinus</taxon>
    </lineage>
</organism>
<evidence type="ECO:0000313" key="2">
    <source>
        <dbReference type="EMBL" id="MDX6851299.1"/>
    </source>
</evidence>
<evidence type="ECO:0000259" key="1">
    <source>
        <dbReference type="Pfam" id="PF08845"/>
    </source>
</evidence>
<gene>
    <name evidence="2" type="ORF">SCD92_18115</name>
</gene>
<accession>A0ABU4S2Y8</accession>
<reference evidence="2 3" key="1">
    <citation type="submission" date="2023-11" db="EMBL/GenBank/DDBJ databases">
        <title>Gilvimarinus fulvus sp. nov., isolated from the surface of Kelp.</title>
        <authorList>
            <person name="Sun Y.Y."/>
            <person name="Gong Y."/>
            <person name="Du Z.J."/>
        </authorList>
    </citation>
    <scope>NUCLEOTIDE SEQUENCE [LARGE SCALE GENOMIC DNA]</scope>
    <source>
        <strain evidence="2 3">SDUM040013</strain>
    </source>
</reference>
<name>A0ABU4S2Y8_9GAMM</name>
<dbReference type="Pfam" id="PF08845">
    <property type="entry name" value="SymE_toxin"/>
    <property type="match status" value="1"/>
</dbReference>
<dbReference type="Proteomes" id="UP001273505">
    <property type="component" value="Unassembled WGS sequence"/>
</dbReference>
<keyword evidence="3" id="KW-1185">Reference proteome</keyword>
<sequence length="43" mass="4552">MSNVRPDPFSCWLEQAGFAIDTPVSVRVMEGCLVLIAAGDKAG</sequence>